<dbReference type="Proteomes" id="UP000445696">
    <property type="component" value="Unassembled WGS sequence"/>
</dbReference>
<evidence type="ECO:0000313" key="2">
    <source>
        <dbReference type="EMBL" id="MZR23571.1"/>
    </source>
</evidence>
<evidence type="ECO:0000313" key="3">
    <source>
        <dbReference type="Proteomes" id="UP000445696"/>
    </source>
</evidence>
<dbReference type="EMBL" id="WTVA01000015">
    <property type="protein sequence ID" value="MZR23571.1"/>
    <property type="molecule type" value="Genomic_DNA"/>
</dbReference>
<dbReference type="OrthoDB" id="9816381at2"/>
<reference evidence="2 3" key="1">
    <citation type="journal article" date="2014" name="Int. J. Syst. Evol. Microbiol.">
        <title>Sneathiella chungangensis sp. nov., isolated from a marine sand, and emended description of the genus Sneathiella.</title>
        <authorList>
            <person name="Siamphan C."/>
            <person name="Kim H."/>
            <person name="Lee J.S."/>
            <person name="Kim W."/>
        </authorList>
    </citation>
    <scope>NUCLEOTIDE SEQUENCE [LARGE SCALE GENOMIC DNA]</scope>
    <source>
        <strain evidence="2 3">KCTC 32476</strain>
    </source>
</reference>
<evidence type="ECO:0000259" key="1">
    <source>
        <dbReference type="SMART" id="SM00470"/>
    </source>
</evidence>
<dbReference type="GO" id="GO:0005694">
    <property type="term" value="C:chromosome"/>
    <property type="evidence" value="ECO:0007669"/>
    <property type="project" value="TreeGrafter"/>
</dbReference>
<dbReference type="PANTHER" id="PTHR33375:SF1">
    <property type="entry name" value="CHROMOSOME-PARTITIONING PROTEIN PARB-RELATED"/>
    <property type="match status" value="1"/>
</dbReference>
<dbReference type="SMART" id="SM00470">
    <property type="entry name" value="ParB"/>
    <property type="match status" value="1"/>
</dbReference>
<dbReference type="InterPro" id="IPR003115">
    <property type="entry name" value="ParB_N"/>
</dbReference>
<comment type="caution">
    <text evidence="2">The sequence shown here is derived from an EMBL/GenBank/DDBJ whole genome shotgun (WGS) entry which is preliminary data.</text>
</comment>
<dbReference type="PANTHER" id="PTHR33375">
    <property type="entry name" value="CHROMOSOME-PARTITIONING PROTEIN PARB-RELATED"/>
    <property type="match status" value="1"/>
</dbReference>
<dbReference type="Pfam" id="PF02195">
    <property type="entry name" value="ParB_N"/>
    <property type="match status" value="1"/>
</dbReference>
<accession>A0A845MIJ6</accession>
<organism evidence="2 3">
    <name type="scientific">Sneathiella chungangensis</name>
    <dbReference type="NCBI Taxonomy" id="1418234"/>
    <lineage>
        <taxon>Bacteria</taxon>
        <taxon>Pseudomonadati</taxon>
        <taxon>Pseudomonadota</taxon>
        <taxon>Alphaproteobacteria</taxon>
        <taxon>Sneathiellales</taxon>
        <taxon>Sneathiellaceae</taxon>
        <taxon>Sneathiella</taxon>
    </lineage>
</organism>
<protein>
    <submittedName>
        <fullName evidence="2">Chromosome partitioning protein ParB</fullName>
    </submittedName>
</protein>
<sequence>MKTIIIEIDKIYVPAKTRKSLNPARVDELAEDILENGQKSPIQVRLGKERYVLIEGQHRLEAIRALGENTIGAVIVQARRH</sequence>
<keyword evidence="3" id="KW-1185">Reference proteome</keyword>
<dbReference type="InterPro" id="IPR036086">
    <property type="entry name" value="ParB/Sulfiredoxin_sf"/>
</dbReference>
<proteinExistence type="predicted"/>
<dbReference type="RefSeq" id="WP_161340028.1">
    <property type="nucleotide sequence ID" value="NZ_JBHSDG010000003.1"/>
</dbReference>
<gene>
    <name evidence="2" type="ORF">GQF03_14625</name>
</gene>
<dbReference type="GO" id="GO:0007059">
    <property type="term" value="P:chromosome segregation"/>
    <property type="evidence" value="ECO:0007669"/>
    <property type="project" value="TreeGrafter"/>
</dbReference>
<dbReference type="Gene3D" id="3.90.1530.30">
    <property type="match status" value="1"/>
</dbReference>
<dbReference type="InterPro" id="IPR050336">
    <property type="entry name" value="Chromosome_partition/occlusion"/>
</dbReference>
<dbReference type="AlphaFoldDB" id="A0A845MIJ6"/>
<feature type="domain" description="ParB-like N-terminal" evidence="1">
    <location>
        <begin position="4"/>
        <end position="80"/>
    </location>
</feature>
<dbReference type="SUPFAM" id="SSF110849">
    <property type="entry name" value="ParB/Sulfiredoxin"/>
    <property type="match status" value="1"/>
</dbReference>
<name>A0A845MIJ6_9PROT</name>